<evidence type="ECO:0000256" key="5">
    <source>
        <dbReference type="ARBA" id="ARBA00023136"/>
    </source>
</evidence>
<feature type="transmembrane region" description="Helical" evidence="6">
    <location>
        <begin position="57"/>
        <end position="79"/>
    </location>
</feature>
<name>A0AAW0VU31_CHEQU</name>
<comment type="subcellular location">
    <subcellularLocation>
        <location evidence="1">Membrane</location>
        <topology evidence="1">Multi-pass membrane protein</topology>
    </subcellularLocation>
</comment>
<dbReference type="PANTHER" id="PTHR16172">
    <property type="entry name" value="MAJOR FACILITATOR SUPERFAMILY DOMAIN-CONTAINING PROTEIN 6-LIKE"/>
    <property type="match status" value="1"/>
</dbReference>
<keyword evidence="5 6" id="KW-0472">Membrane</keyword>
<feature type="non-terminal residue" evidence="8">
    <location>
        <position position="1"/>
    </location>
</feature>
<dbReference type="InterPro" id="IPR024989">
    <property type="entry name" value="MFS_assoc_dom"/>
</dbReference>
<evidence type="ECO:0000256" key="1">
    <source>
        <dbReference type="ARBA" id="ARBA00004141"/>
    </source>
</evidence>
<gene>
    <name evidence="8" type="ORF">OTU49_013224</name>
</gene>
<evidence type="ECO:0000256" key="3">
    <source>
        <dbReference type="ARBA" id="ARBA00022692"/>
    </source>
</evidence>
<comment type="similarity">
    <text evidence="2">Belongs to the major facilitator superfamily. MFSD6 family.</text>
</comment>
<evidence type="ECO:0000313" key="8">
    <source>
        <dbReference type="EMBL" id="KAK8720582.1"/>
    </source>
</evidence>
<accession>A0AAW0VU31</accession>
<dbReference type="AlphaFoldDB" id="A0AAW0VU31"/>
<dbReference type="Pfam" id="PF12832">
    <property type="entry name" value="MFS_1_like"/>
    <property type="match status" value="1"/>
</dbReference>
<feature type="domain" description="Major facilitator superfamily associated" evidence="7">
    <location>
        <begin position="59"/>
        <end position="119"/>
    </location>
</feature>
<comment type="caution">
    <text evidence="8">The sequence shown here is derived from an EMBL/GenBank/DDBJ whole genome shotgun (WGS) entry which is preliminary data.</text>
</comment>
<dbReference type="Gene3D" id="1.20.1250.20">
    <property type="entry name" value="MFS general substrate transporter like domains"/>
    <property type="match status" value="1"/>
</dbReference>
<reference evidence="8 9" key="1">
    <citation type="journal article" date="2024" name="BMC Genomics">
        <title>Genome assembly of redclaw crayfish (Cherax quadricarinatus) provides insights into its immune adaptation and hypoxia tolerance.</title>
        <authorList>
            <person name="Liu Z."/>
            <person name="Zheng J."/>
            <person name="Li H."/>
            <person name="Fang K."/>
            <person name="Wang S."/>
            <person name="He J."/>
            <person name="Zhou D."/>
            <person name="Weng S."/>
            <person name="Chi M."/>
            <person name="Gu Z."/>
            <person name="He J."/>
            <person name="Li F."/>
            <person name="Wang M."/>
        </authorList>
    </citation>
    <scope>NUCLEOTIDE SEQUENCE [LARGE SCALE GENOMIC DNA]</scope>
    <source>
        <strain evidence="8">ZL_2023a</strain>
    </source>
</reference>
<feature type="transmembrane region" description="Helical" evidence="6">
    <location>
        <begin position="99"/>
        <end position="119"/>
    </location>
</feature>
<evidence type="ECO:0000256" key="2">
    <source>
        <dbReference type="ARBA" id="ARBA00005241"/>
    </source>
</evidence>
<dbReference type="GO" id="GO:0016020">
    <property type="term" value="C:membrane"/>
    <property type="evidence" value="ECO:0007669"/>
    <property type="project" value="UniProtKB-SubCell"/>
</dbReference>
<dbReference type="PANTHER" id="PTHR16172:SF41">
    <property type="entry name" value="MAJOR FACILITATOR SUPERFAMILY DOMAIN-CONTAINING PROTEIN 6-LIKE"/>
    <property type="match status" value="1"/>
</dbReference>
<evidence type="ECO:0000256" key="4">
    <source>
        <dbReference type="ARBA" id="ARBA00022989"/>
    </source>
</evidence>
<dbReference type="EMBL" id="JARKIK010000316">
    <property type="protein sequence ID" value="KAK8720582.1"/>
    <property type="molecule type" value="Genomic_DNA"/>
</dbReference>
<evidence type="ECO:0000259" key="7">
    <source>
        <dbReference type="Pfam" id="PF12832"/>
    </source>
</evidence>
<protein>
    <recommendedName>
        <fullName evidence="7">Major facilitator superfamily associated domain-containing protein</fullName>
    </recommendedName>
</protein>
<organism evidence="8 9">
    <name type="scientific">Cherax quadricarinatus</name>
    <name type="common">Australian red claw crayfish</name>
    <dbReference type="NCBI Taxonomy" id="27406"/>
    <lineage>
        <taxon>Eukaryota</taxon>
        <taxon>Metazoa</taxon>
        <taxon>Ecdysozoa</taxon>
        <taxon>Arthropoda</taxon>
        <taxon>Crustacea</taxon>
        <taxon>Multicrustacea</taxon>
        <taxon>Malacostraca</taxon>
        <taxon>Eumalacostraca</taxon>
        <taxon>Eucarida</taxon>
        <taxon>Decapoda</taxon>
        <taxon>Pleocyemata</taxon>
        <taxon>Astacidea</taxon>
        <taxon>Parastacoidea</taxon>
        <taxon>Parastacidae</taxon>
        <taxon>Cherax</taxon>
    </lineage>
</organism>
<dbReference type="InterPro" id="IPR051717">
    <property type="entry name" value="MFS_MFSD6"/>
</dbReference>
<keyword evidence="4 6" id="KW-1133">Transmembrane helix</keyword>
<evidence type="ECO:0000256" key="6">
    <source>
        <dbReference type="SAM" id="Phobius"/>
    </source>
</evidence>
<keyword evidence="3 6" id="KW-0812">Transmembrane</keyword>
<dbReference type="InterPro" id="IPR036259">
    <property type="entry name" value="MFS_trans_sf"/>
</dbReference>
<proteinExistence type="inferred from homology"/>
<keyword evidence="9" id="KW-1185">Reference proteome</keyword>
<sequence>LLHSGRGLQEKEEEVIGHWYKLDGVNATWDGLSANVSVVCQGGQYEGDKCISAWRYWYFWLFILLVFLGQVSFSTANSVTDAIVVDTIGEDGGYGLQRAWGTVGWGLMGPISGLLVDWWS</sequence>
<dbReference type="SUPFAM" id="SSF103473">
    <property type="entry name" value="MFS general substrate transporter"/>
    <property type="match status" value="1"/>
</dbReference>
<dbReference type="Proteomes" id="UP001445076">
    <property type="component" value="Unassembled WGS sequence"/>
</dbReference>
<evidence type="ECO:0000313" key="9">
    <source>
        <dbReference type="Proteomes" id="UP001445076"/>
    </source>
</evidence>
<feature type="non-terminal residue" evidence="8">
    <location>
        <position position="120"/>
    </location>
</feature>